<dbReference type="OrthoDB" id="8436363at2759"/>
<proteinExistence type="predicted"/>
<reference evidence="3" key="1">
    <citation type="submission" date="2023-04" db="EMBL/GenBank/DDBJ databases">
        <title>Ambrosiozyma monospora NBRC 1965.</title>
        <authorList>
            <person name="Ichikawa N."/>
            <person name="Sato H."/>
            <person name="Tonouchi N."/>
        </authorList>
    </citation>
    <scope>NUCLEOTIDE SEQUENCE</scope>
    <source>
        <strain evidence="3">NBRC 1965</strain>
    </source>
</reference>
<dbReference type="AlphaFoldDB" id="A0A9W6Z2Z3"/>
<protein>
    <submittedName>
        <fullName evidence="3">Unnamed protein product</fullName>
    </submittedName>
</protein>
<dbReference type="PANTHER" id="PTHR24111">
    <property type="entry name" value="LEUCINE-RICH REPEAT-CONTAINING PROTEIN 34"/>
    <property type="match status" value="1"/>
</dbReference>
<evidence type="ECO:0000256" key="1">
    <source>
        <dbReference type="ARBA" id="ARBA00022737"/>
    </source>
</evidence>
<dbReference type="InterPro" id="IPR052201">
    <property type="entry name" value="LRR-containing_regulator"/>
</dbReference>
<name>A0A9W6Z2Z3_AMBMO</name>
<evidence type="ECO:0000313" key="4">
    <source>
        <dbReference type="Proteomes" id="UP001165063"/>
    </source>
</evidence>
<dbReference type="Gene3D" id="3.80.10.10">
    <property type="entry name" value="Ribonuclease Inhibitor"/>
    <property type="match status" value="1"/>
</dbReference>
<sequence length="686" mass="75426">MIEVLSFTDFIRIAPIMCVSLDGVSLTPEMFKMILSSLLYKRYLEKLSLRNTQIDEEGWKLLCWFLSMNKALKRLDLTMCPSLRVNTQRVKKSANPPKEDGRMKSNLSDRKDRNWALFTASLIYRGHLDDLVLNGCQIGNLKVFKNLLFLALPHTRNLGIAYSQLTLKHCVVLAEWLSFNSNCYGLDLGFNDLSTDGKLKPFVEFGKLKKDNNIALLSLSNCNLKDDDELTSELFDGLSKFKHLKYFDVSGNKSLFPKFLDKLSVYLPFFKYLTVLHLDENNLDDAAIVKLCEVVPFVSSLNYLFLTGNKLSEASQIAICRMIDNAKSLFSVAFDKDQVELKYQERIGLLTMRNMELALYAKKPDDTATSMTPSNSDYNDEPGSLMMSAADPTTAVTQATATATENKFTSHEHELISSLITQNQQRGQMFLSSSNHSFTETMIELINEGSEADPEKVKAFINVSRSIIESIKSTIRELAKLFVDNKLSLEGKETLLRLVAIERSMNKAVELITKHDLSGASNSHDSNSADPSKSSKGSDPIQTEDMFSALGAKSDSRALENLKNLESSMRPSGAANIGAGSGSAGIGGVGDDLDGSLPLAFTDDQTVGEVTGNSNSNLMSGAPTVSSSSSSSSASGAGMAQPPLPDKHKLRSALLHSDNVMDIVQVLGNVKSRVTTRIRAPFLVVG</sequence>
<dbReference type="InterPro" id="IPR032675">
    <property type="entry name" value="LRR_dom_sf"/>
</dbReference>
<keyword evidence="1" id="KW-0677">Repeat</keyword>
<keyword evidence="4" id="KW-1185">Reference proteome</keyword>
<feature type="compositionally biased region" description="Polar residues" evidence="2">
    <location>
        <begin position="611"/>
        <end position="625"/>
    </location>
</feature>
<feature type="compositionally biased region" description="Low complexity" evidence="2">
    <location>
        <begin position="626"/>
        <end position="638"/>
    </location>
</feature>
<dbReference type="SUPFAM" id="SSF52047">
    <property type="entry name" value="RNI-like"/>
    <property type="match status" value="1"/>
</dbReference>
<gene>
    <name evidence="3" type="ORF">Amon01_000629900</name>
</gene>
<organism evidence="3 4">
    <name type="scientific">Ambrosiozyma monospora</name>
    <name type="common">Yeast</name>
    <name type="synonym">Endomycopsis monosporus</name>
    <dbReference type="NCBI Taxonomy" id="43982"/>
    <lineage>
        <taxon>Eukaryota</taxon>
        <taxon>Fungi</taxon>
        <taxon>Dikarya</taxon>
        <taxon>Ascomycota</taxon>
        <taxon>Saccharomycotina</taxon>
        <taxon>Pichiomycetes</taxon>
        <taxon>Pichiales</taxon>
        <taxon>Pichiaceae</taxon>
        <taxon>Ambrosiozyma</taxon>
    </lineage>
</organism>
<feature type="region of interest" description="Disordered" evidence="2">
    <location>
        <begin position="606"/>
        <end position="646"/>
    </location>
</feature>
<accession>A0A9W6Z2Z3</accession>
<dbReference type="PANTHER" id="PTHR24111:SF0">
    <property type="entry name" value="LEUCINE-RICH REPEAT-CONTAINING PROTEIN"/>
    <property type="match status" value="1"/>
</dbReference>
<dbReference type="Proteomes" id="UP001165063">
    <property type="component" value="Unassembled WGS sequence"/>
</dbReference>
<evidence type="ECO:0000313" key="3">
    <source>
        <dbReference type="EMBL" id="GMG40570.1"/>
    </source>
</evidence>
<evidence type="ECO:0000256" key="2">
    <source>
        <dbReference type="SAM" id="MobiDB-lite"/>
    </source>
</evidence>
<feature type="compositionally biased region" description="Polar residues" evidence="2">
    <location>
        <begin position="519"/>
        <end position="541"/>
    </location>
</feature>
<feature type="region of interest" description="Disordered" evidence="2">
    <location>
        <begin position="518"/>
        <end position="542"/>
    </location>
</feature>
<dbReference type="EMBL" id="BSXU01003925">
    <property type="protein sequence ID" value="GMG40570.1"/>
    <property type="molecule type" value="Genomic_DNA"/>
</dbReference>
<comment type="caution">
    <text evidence="3">The sequence shown here is derived from an EMBL/GenBank/DDBJ whole genome shotgun (WGS) entry which is preliminary data.</text>
</comment>